<evidence type="ECO:0000256" key="1">
    <source>
        <dbReference type="SAM" id="MobiDB-lite"/>
    </source>
</evidence>
<reference evidence="2 3" key="1">
    <citation type="journal article" date="2019" name="Plant Biotechnol. J.">
        <title>The red bayberry genome and genetic basis of sex determination.</title>
        <authorList>
            <person name="Jia H.M."/>
            <person name="Jia H.J."/>
            <person name="Cai Q.L."/>
            <person name="Wang Y."/>
            <person name="Zhao H.B."/>
            <person name="Yang W.F."/>
            <person name="Wang G.Y."/>
            <person name="Li Y.H."/>
            <person name="Zhan D.L."/>
            <person name="Shen Y.T."/>
            <person name="Niu Q.F."/>
            <person name="Chang L."/>
            <person name="Qiu J."/>
            <person name="Zhao L."/>
            <person name="Xie H.B."/>
            <person name="Fu W.Y."/>
            <person name="Jin J."/>
            <person name="Li X.W."/>
            <person name="Jiao Y."/>
            <person name="Zhou C.C."/>
            <person name="Tu T."/>
            <person name="Chai C.Y."/>
            <person name="Gao J.L."/>
            <person name="Fan L.J."/>
            <person name="van de Weg E."/>
            <person name="Wang J.Y."/>
            <person name="Gao Z.S."/>
        </authorList>
    </citation>
    <scope>NUCLEOTIDE SEQUENCE [LARGE SCALE GENOMIC DNA]</scope>
    <source>
        <tissue evidence="2">Leaves</tissue>
    </source>
</reference>
<name>A0A6A1UK83_9ROSI</name>
<comment type="caution">
    <text evidence="2">The sequence shown here is derived from an EMBL/GenBank/DDBJ whole genome shotgun (WGS) entry which is preliminary data.</text>
</comment>
<feature type="compositionally biased region" description="Acidic residues" evidence="1">
    <location>
        <begin position="61"/>
        <end position="84"/>
    </location>
</feature>
<dbReference type="AlphaFoldDB" id="A0A6A1UK83"/>
<accession>A0A6A1UK83</accession>
<dbReference type="EMBL" id="RXIC02000199">
    <property type="protein sequence ID" value="KAB1200207.1"/>
    <property type="molecule type" value="Genomic_DNA"/>
</dbReference>
<gene>
    <name evidence="2" type="ORF">CJ030_MR0G007852</name>
</gene>
<protein>
    <submittedName>
        <fullName evidence="2">Uncharacterized protein</fullName>
    </submittedName>
</protein>
<keyword evidence="3" id="KW-1185">Reference proteome</keyword>
<evidence type="ECO:0000313" key="3">
    <source>
        <dbReference type="Proteomes" id="UP000516437"/>
    </source>
</evidence>
<feature type="region of interest" description="Disordered" evidence="1">
    <location>
        <begin position="60"/>
        <end position="84"/>
    </location>
</feature>
<proteinExistence type="predicted"/>
<evidence type="ECO:0000313" key="2">
    <source>
        <dbReference type="EMBL" id="KAB1200207.1"/>
    </source>
</evidence>
<sequence>MSSILATIEFLKLHMMKVVDDVTLIRKHLNIADMDKVSSTAGPPKEATMTNKDVESFATADDMEEKEEEVDAADFATSDDENDV</sequence>
<dbReference type="Proteomes" id="UP000516437">
    <property type="component" value="Unassembled WGS sequence"/>
</dbReference>
<organism evidence="2 3">
    <name type="scientific">Morella rubra</name>
    <name type="common">Chinese bayberry</name>
    <dbReference type="NCBI Taxonomy" id="262757"/>
    <lineage>
        <taxon>Eukaryota</taxon>
        <taxon>Viridiplantae</taxon>
        <taxon>Streptophyta</taxon>
        <taxon>Embryophyta</taxon>
        <taxon>Tracheophyta</taxon>
        <taxon>Spermatophyta</taxon>
        <taxon>Magnoliopsida</taxon>
        <taxon>eudicotyledons</taxon>
        <taxon>Gunneridae</taxon>
        <taxon>Pentapetalae</taxon>
        <taxon>rosids</taxon>
        <taxon>fabids</taxon>
        <taxon>Fagales</taxon>
        <taxon>Myricaceae</taxon>
        <taxon>Morella</taxon>
    </lineage>
</organism>